<evidence type="ECO:0000256" key="2">
    <source>
        <dbReference type="ARBA" id="ARBA00022723"/>
    </source>
</evidence>
<keyword evidence="3 4" id="KW-0408">Iron</keyword>
<keyword evidence="5" id="KW-0732">Signal</keyword>
<dbReference type="SUPFAM" id="SSF46626">
    <property type="entry name" value="Cytochrome c"/>
    <property type="match status" value="1"/>
</dbReference>
<evidence type="ECO:0000256" key="4">
    <source>
        <dbReference type="PROSITE-ProRule" id="PRU00433"/>
    </source>
</evidence>
<feature type="signal peptide" evidence="5">
    <location>
        <begin position="1"/>
        <end position="24"/>
    </location>
</feature>
<reference evidence="8" key="1">
    <citation type="submission" date="2018-05" db="EMBL/GenBank/DDBJ databases">
        <title>Complete Genome Sequence of Methylobacterium sp. 17SD2-17.</title>
        <authorList>
            <person name="Srinivasan S."/>
        </authorList>
    </citation>
    <scope>NUCLEOTIDE SEQUENCE [LARGE SCALE GENOMIC DNA]</scope>
    <source>
        <strain evidence="8">17SD2-17</strain>
    </source>
</reference>
<dbReference type="GO" id="GO:0009055">
    <property type="term" value="F:electron transfer activity"/>
    <property type="evidence" value="ECO:0007669"/>
    <property type="project" value="InterPro"/>
</dbReference>
<evidence type="ECO:0000256" key="3">
    <source>
        <dbReference type="ARBA" id="ARBA00023004"/>
    </source>
</evidence>
<dbReference type="RefSeq" id="WP_109892956.1">
    <property type="nucleotide sequence ID" value="NZ_CP029550.1"/>
</dbReference>
<keyword evidence="2 4" id="KW-0479">Metal-binding</keyword>
<keyword evidence="8" id="KW-1185">Reference proteome</keyword>
<feature type="domain" description="Cytochrome c" evidence="6">
    <location>
        <begin position="27"/>
        <end position="108"/>
    </location>
</feature>
<dbReference type="Proteomes" id="UP000245926">
    <property type="component" value="Chromosome"/>
</dbReference>
<dbReference type="AlphaFoldDB" id="A0A2U8W9I3"/>
<sequence length="109" mass="11632">MRPCGLTVGIVLTLGLLVASRAAARDASAEQGRTFARENCTRCHAVGSRGATPMRAAPPFRTLAKRFPMDDLADVLVEGVERRHPAMPDFRLGPGDAADLSAYLKALGR</sequence>
<proteinExistence type="predicted"/>
<evidence type="ECO:0000256" key="5">
    <source>
        <dbReference type="SAM" id="SignalP"/>
    </source>
</evidence>
<accession>A0A2U8W9I3</accession>
<dbReference type="OrthoDB" id="7363829at2"/>
<dbReference type="InterPro" id="IPR009056">
    <property type="entry name" value="Cyt_c-like_dom"/>
</dbReference>
<dbReference type="PROSITE" id="PS51007">
    <property type="entry name" value="CYTC"/>
    <property type="match status" value="1"/>
</dbReference>
<organism evidence="7 8">
    <name type="scientific">Methylobacterium durans</name>
    <dbReference type="NCBI Taxonomy" id="2202825"/>
    <lineage>
        <taxon>Bacteria</taxon>
        <taxon>Pseudomonadati</taxon>
        <taxon>Pseudomonadota</taxon>
        <taxon>Alphaproteobacteria</taxon>
        <taxon>Hyphomicrobiales</taxon>
        <taxon>Methylobacteriaceae</taxon>
        <taxon>Methylobacterium</taxon>
    </lineage>
</organism>
<dbReference type="InterPro" id="IPR036909">
    <property type="entry name" value="Cyt_c-like_dom_sf"/>
</dbReference>
<evidence type="ECO:0000313" key="8">
    <source>
        <dbReference type="Proteomes" id="UP000245926"/>
    </source>
</evidence>
<evidence type="ECO:0000256" key="1">
    <source>
        <dbReference type="ARBA" id="ARBA00022617"/>
    </source>
</evidence>
<evidence type="ECO:0000259" key="6">
    <source>
        <dbReference type="PROSITE" id="PS51007"/>
    </source>
</evidence>
<protein>
    <submittedName>
        <fullName evidence="7">Cytochrome C</fullName>
    </submittedName>
</protein>
<name>A0A2U8W9I3_9HYPH</name>
<gene>
    <name evidence="7" type="ORF">DK389_22565</name>
</gene>
<dbReference type="Gene3D" id="1.10.760.10">
    <property type="entry name" value="Cytochrome c-like domain"/>
    <property type="match status" value="1"/>
</dbReference>
<evidence type="ECO:0000313" key="7">
    <source>
        <dbReference type="EMBL" id="AWN42777.1"/>
    </source>
</evidence>
<dbReference type="KEGG" id="mets:DK389_22565"/>
<dbReference type="Pfam" id="PF13442">
    <property type="entry name" value="Cytochrome_CBB3"/>
    <property type="match status" value="1"/>
</dbReference>
<feature type="chain" id="PRO_5016144488" evidence="5">
    <location>
        <begin position="25"/>
        <end position="109"/>
    </location>
</feature>
<dbReference type="EMBL" id="CP029550">
    <property type="protein sequence ID" value="AWN42777.1"/>
    <property type="molecule type" value="Genomic_DNA"/>
</dbReference>
<keyword evidence="1 4" id="KW-0349">Heme</keyword>
<dbReference type="GO" id="GO:0020037">
    <property type="term" value="F:heme binding"/>
    <property type="evidence" value="ECO:0007669"/>
    <property type="project" value="InterPro"/>
</dbReference>
<dbReference type="GO" id="GO:0046872">
    <property type="term" value="F:metal ion binding"/>
    <property type="evidence" value="ECO:0007669"/>
    <property type="project" value="UniProtKB-KW"/>
</dbReference>